<dbReference type="AlphaFoldDB" id="A0A0C3NJ92"/>
<organism evidence="3 4">
    <name type="scientific">Phlebiopsis gigantea (strain 11061_1 CR5-6)</name>
    <name type="common">White-rot fungus</name>
    <name type="synonym">Peniophora gigantea</name>
    <dbReference type="NCBI Taxonomy" id="745531"/>
    <lineage>
        <taxon>Eukaryota</taxon>
        <taxon>Fungi</taxon>
        <taxon>Dikarya</taxon>
        <taxon>Basidiomycota</taxon>
        <taxon>Agaricomycotina</taxon>
        <taxon>Agaricomycetes</taxon>
        <taxon>Polyporales</taxon>
        <taxon>Phanerochaetaceae</taxon>
        <taxon>Phlebiopsis</taxon>
    </lineage>
</organism>
<reference evidence="3 4" key="1">
    <citation type="journal article" date="2014" name="PLoS Genet.">
        <title>Analysis of the Phlebiopsis gigantea genome, transcriptome and secretome provides insight into its pioneer colonization strategies of wood.</title>
        <authorList>
            <person name="Hori C."/>
            <person name="Ishida T."/>
            <person name="Igarashi K."/>
            <person name="Samejima M."/>
            <person name="Suzuki H."/>
            <person name="Master E."/>
            <person name="Ferreira P."/>
            <person name="Ruiz-Duenas F.J."/>
            <person name="Held B."/>
            <person name="Canessa P."/>
            <person name="Larrondo L.F."/>
            <person name="Schmoll M."/>
            <person name="Druzhinina I.S."/>
            <person name="Kubicek C.P."/>
            <person name="Gaskell J.A."/>
            <person name="Kersten P."/>
            <person name="St John F."/>
            <person name="Glasner J."/>
            <person name="Sabat G."/>
            <person name="Splinter BonDurant S."/>
            <person name="Syed K."/>
            <person name="Yadav J."/>
            <person name="Mgbeahuruike A.C."/>
            <person name="Kovalchuk A."/>
            <person name="Asiegbu F.O."/>
            <person name="Lackner G."/>
            <person name="Hoffmeister D."/>
            <person name="Rencoret J."/>
            <person name="Gutierrez A."/>
            <person name="Sun H."/>
            <person name="Lindquist E."/>
            <person name="Barry K."/>
            <person name="Riley R."/>
            <person name="Grigoriev I.V."/>
            <person name="Henrissat B."/>
            <person name="Kues U."/>
            <person name="Berka R.M."/>
            <person name="Martinez A.T."/>
            <person name="Covert S.F."/>
            <person name="Blanchette R.A."/>
            <person name="Cullen D."/>
        </authorList>
    </citation>
    <scope>NUCLEOTIDE SEQUENCE [LARGE SCALE GENOMIC DNA]</scope>
    <source>
        <strain evidence="3 4">11061_1 CR5-6</strain>
    </source>
</reference>
<evidence type="ECO:0000256" key="1">
    <source>
        <dbReference type="SAM" id="MobiDB-lite"/>
    </source>
</evidence>
<dbReference type="EMBL" id="KN840556">
    <property type="protein sequence ID" value="KIP04979.1"/>
    <property type="molecule type" value="Genomic_DNA"/>
</dbReference>
<sequence>MSDSSSTSSGTAAAVGVTLVVVLALLVGGLLFLYIRRRRAKMGVVQHVENAGRHSQVLDRSHPASRVTPWSSDGETPRFTHRPGEDMRVARRRSDGGWEFSESLTIQPVPFSSELRSACSSPTSSIATTTFLRKDKKLLGELTTRGYIEMDSEGLPPPAYSPR</sequence>
<keyword evidence="2" id="KW-0812">Transmembrane</keyword>
<dbReference type="OrthoDB" id="2848852at2759"/>
<feature type="transmembrane region" description="Helical" evidence="2">
    <location>
        <begin position="12"/>
        <end position="35"/>
    </location>
</feature>
<keyword evidence="4" id="KW-1185">Reference proteome</keyword>
<keyword evidence="2" id="KW-0472">Membrane</keyword>
<feature type="region of interest" description="Disordered" evidence="1">
    <location>
        <begin position="55"/>
        <end position="82"/>
    </location>
</feature>
<keyword evidence="2" id="KW-1133">Transmembrane helix</keyword>
<dbReference type="Proteomes" id="UP000053257">
    <property type="component" value="Unassembled WGS sequence"/>
</dbReference>
<evidence type="ECO:0000313" key="4">
    <source>
        <dbReference type="Proteomes" id="UP000053257"/>
    </source>
</evidence>
<evidence type="ECO:0000256" key="2">
    <source>
        <dbReference type="SAM" id="Phobius"/>
    </source>
</evidence>
<gene>
    <name evidence="3" type="ORF">PHLGIDRAFT_129150</name>
</gene>
<protein>
    <submittedName>
        <fullName evidence="3">Uncharacterized protein</fullName>
    </submittedName>
</protein>
<proteinExistence type="predicted"/>
<name>A0A0C3NJ92_PHLG1</name>
<accession>A0A0C3NJ92</accession>
<evidence type="ECO:0000313" key="3">
    <source>
        <dbReference type="EMBL" id="KIP04979.1"/>
    </source>
</evidence>
<dbReference type="HOGENOM" id="CLU_105125_0_0_1"/>